<dbReference type="InterPro" id="IPR035897">
    <property type="entry name" value="Toll_tir_struct_dom_sf"/>
</dbReference>
<dbReference type="SMART" id="SM00255">
    <property type="entry name" value="TIR"/>
    <property type="match status" value="1"/>
</dbReference>
<evidence type="ECO:0000256" key="2">
    <source>
        <dbReference type="SAM" id="Phobius"/>
    </source>
</evidence>
<keyword evidence="2" id="KW-0472">Membrane</keyword>
<keyword evidence="2" id="KW-0812">Transmembrane</keyword>
<gene>
    <name evidence="5" type="primary">LOC107431357</name>
</gene>
<keyword evidence="1" id="KW-0520">NAD</keyword>
<dbReference type="SUPFAM" id="SSF52200">
    <property type="entry name" value="Toll/Interleukin receptor TIR domain"/>
    <property type="match status" value="1"/>
</dbReference>
<name>A0ABM4ABL4_ZIZJJ</name>
<dbReference type="InterPro" id="IPR000157">
    <property type="entry name" value="TIR_dom"/>
</dbReference>
<evidence type="ECO:0000259" key="3">
    <source>
        <dbReference type="PROSITE" id="PS50104"/>
    </source>
</evidence>
<evidence type="ECO:0000313" key="5">
    <source>
        <dbReference type="RefSeq" id="XP_060674121.1"/>
    </source>
</evidence>
<proteinExistence type="predicted"/>
<keyword evidence="4" id="KW-1185">Reference proteome</keyword>
<feature type="domain" description="TIR" evidence="3">
    <location>
        <begin position="55"/>
        <end position="191"/>
    </location>
</feature>
<dbReference type="Pfam" id="PF01582">
    <property type="entry name" value="TIR"/>
    <property type="match status" value="1"/>
</dbReference>
<reference evidence="5" key="1">
    <citation type="submission" date="2025-08" db="UniProtKB">
        <authorList>
            <consortium name="RefSeq"/>
        </authorList>
    </citation>
    <scope>IDENTIFICATION</scope>
    <source>
        <tissue evidence="5">Seedling</tissue>
    </source>
</reference>
<keyword evidence="2" id="KW-1133">Transmembrane helix</keyword>
<dbReference type="PANTHER" id="PTHR32009">
    <property type="entry name" value="TMV RESISTANCE PROTEIN N-LIKE"/>
    <property type="match status" value="1"/>
</dbReference>
<dbReference type="RefSeq" id="XP_060674121.1">
    <property type="nucleotide sequence ID" value="XM_060818138.1"/>
</dbReference>
<accession>A0ABM4ABL4</accession>
<dbReference type="Proteomes" id="UP001652623">
    <property type="component" value="Chromosome 6"/>
</dbReference>
<feature type="transmembrane region" description="Helical" evidence="2">
    <location>
        <begin position="6"/>
        <end position="27"/>
    </location>
</feature>
<evidence type="ECO:0000313" key="4">
    <source>
        <dbReference type="Proteomes" id="UP001652623"/>
    </source>
</evidence>
<dbReference type="PROSITE" id="PS50104">
    <property type="entry name" value="TIR"/>
    <property type="match status" value="1"/>
</dbReference>
<dbReference type="Gene3D" id="3.40.50.10140">
    <property type="entry name" value="Toll/interleukin-1 receptor homology (TIR) domain"/>
    <property type="match status" value="1"/>
</dbReference>
<evidence type="ECO:0000256" key="1">
    <source>
        <dbReference type="ARBA" id="ARBA00023027"/>
    </source>
</evidence>
<dbReference type="PANTHER" id="PTHR32009:SF155">
    <property type="entry name" value="DISEASE RESISTANCE PROTEIN (TIR-NBS-LRR CLASS)"/>
    <property type="match status" value="1"/>
</dbReference>
<organism evidence="4 5">
    <name type="scientific">Ziziphus jujuba</name>
    <name type="common">Chinese jujube</name>
    <name type="synonym">Ziziphus sativa</name>
    <dbReference type="NCBI Taxonomy" id="326968"/>
    <lineage>
        <taxon>Eukaryota</taxon>
        <taxon>Viridiplantae</taxon>
        <taxon>Streptophyta</taxon>
        <taxon>Embryophyta</taxon>
        <taxon>Tracheophyta</taxon>
        <taxon>Spermatophyta</taxon>
        <taxon>Magnoliopsida</taxon>
        <taxon>eudicotyledons</taxon>
        <taxon>Gunneridae</taxon>
        <taxon>Pentapetalae</taxon>
        <taxon>rosids</taxon>
        <taxon>fabids</taxon>
        <taxon>Rosales</taxon>
        <taxon>Rhamnaceae</taxon>
        <taxon>Paliureae</taxon>
        <taxon>Ziziphus</taxon>
    </lineage>
</organism>
<sequence>MAYQNLCIAISCSGLHSMCLFVITILLRASRKIKEDLLSTCMASSSSAAAISPREKHEVFLSFRGEDTGNGFTSYLYDALCRKQILTYMDDHQLERRVEISSTLHKAIKESRISVIIFSENYASSTWCLDELVKILECKKRNSQTVISIFYDIEPSVIRKQEESYAEAFAKLEERFKENMDKLGNTMQACS</sequence>
<dbReference type="GeneID" id="107431357"/>
<protein>
    <submittedName>
        <fullName evidence="5">TMV resistance protein N-like</fullName>
    </submittedName>
</protein>